<keyword evidence="2" id="KW-1185">Reference proteome</keyword>
<dbReference type="EMBL" id="CM042010">
    <property type="protein sequence ID" value="KAI3781328.1"/>
    <property type="molecule type" value="Genomic_DNA"/>
</dbReference>
<proteinExistence type="predicted"/>
<protein>
    <submittedName>
        <fullName evidence="1">Uncharacterized protein</fullName>
    </submittedName>
</protein>
<evidence type="ECO:0000313" key="2">
    <source>
        <dbReference type="Proteomes" id="UP001055811"/>
    </source>
</evidence>
<sequence>MDREGEQQSYGFAVGRQWPHLRKKQKKEKRFALGTSEEETKEGEEICINEQLRDDELRAVLVKLETDKDKEVLGLVCKKWLYLQSTKRKKFCARADPHMLRKIVARFTRLKDLNLSQSALRRFRSIRHRHWLHRLMTTQTSKLQRYYGAVSCFVAKLLTIKYMDLVEQSLQALKNISQEHPTACLRAVALPTAANICKKLPSDAADFVIEAVPLLTNLLQYHDAKAFAASPDKLDELCNHGLVTQAASLISTSSSGGGQTSLSPSTYTSTDGDELYIGVSEDVEINSLPDLQNQINFSEFVGKHIGEKEGIILEGGDGKKVQNYRMQIQSDMRTNERGGMPN</sequence>
<organism evidence="1 2">
    <name type="scientific">Cichorium intybus</name>
    <name type="common">Chicory</name>
    <dbReference type="NCBI Taxonomy" id="13427"/>
    <lineage>
        <taxon>Eukaryota</taxon>
        <taxon>Viridiplantae</taxon>
        <taxon>Streptophyta</taxon>
        <taxon>Embryophyta</taxon>
        <taxon>Tracheophyta</taxon>
        <taxon>Spermatophyta</taxon>
        <taxon>Magnoliopsida</taxon>
        <taxon>eudicotyledons</taxon>
        <taxon>Gunneridae</taxon>
        <taxon>Pentapetalae</taxon>
        <taxon>asterids</taxon>
        <taxon>campanulids</taxon>
        <taxon>Asterales</taxon>
        <taxon>Asteraceae</taxon>
        <taxon>Cichorioideae</taxon>
        <taxon>Cichorieae</taxon>
        <taxon>Cichoriinae</taxon>
        <taxon>Cichorium</taxon>
    </lineage>
</organism>
<gene>
    <name evidence="1" type="ORF">L2E82_11339</name>
</gene>
<accession>A0ACB9GCV2</accession>
<reference evidence="1 2" key="2">
    <citation type="journal article" date="2022" name="Mol. Ecol. Resour.">
        <title>The genomes of chicory, endive, great burdock and yacon provide insights into Asteraceae paleo-polyploidization history and plant inulin production.</title>
        <authorList>
            <person name="Fan W."/>
            <person name="Wang S."/>
            <person name="Wang H."/>
            <person name="Wang A."/>
            <person name="Jiang F."/>
            <person name="Liu H."/>
            <person name="Zhao H."/>
            <person name="Xu D."/>
            <person name="Zhang Y."/>
        </authorList>
    </citation>
    <scope>NUCLEOTIDE SEQUENCE [LARGE SCALE GENOMIC DNA]</scope>
    <source>
        <strain evidence="2">cv. Punajuju</strain>
        <tissue evidence="1">Leaves</tissue>
    </source>
</reference>
<evidence type="ECO:0000313" key="1">
    <source>
        <dbReference type="EMBL" id="KAI3781328.1"/>
    </source>
</evidence>
<dbReference type="Proteomes" id="UP001055811">
    <property type="component" value="Linkage Group LG02"/>
</dbReference>
<comment type="caution">
    <text evidence="1">The sequence shown here is derived from an EMBL/GenBank/DDBJ whole genome shotgun (WGS) entry which is preliminary data.</text>
</comment>
<name>A0ACB9GCV2_CICIN</name>
<reference evidence="2" key="1">
    <citation type="journal article" date="2022" name="Mol. Ecol. Resour.">
        <title>The genomes of chicory, endive, great burdock and yacon provide insights into Asteraceae palaeo-polyploidization history and plant inulin production.</title>
        <authorList>
            <person name="Fan W."/>
            <person name="Wang S."/>
            <person name="Wang H."/>
            <person name="Wang A."/>
            <person name="Jiang F."/>
            <person name="Liu H."/>
            <person name="Zhao H."/>
            <person name="Xu D."/>
            <person name="Zhang Y."/>
        </authorList>
    </citation>
    <scope>NUCLEOTIDE SEQUENCE [LARGE SCALE GENOMIC DNA]</scope>
    <source>
        <strain evidence="2">cv. Punajuju</strain>
    </source>
</reference>